<sequence length="321" mass="33693">MTATRRLLLASPAILAMPARAQGFPDRPIRINVPYPPGGGSDAVLRGLTESMRETLGQPIVIDNKPGAGGNLGAEQVARAPKDGYTLLFTAGALAIAPSVNRALSFDPRKDLAGVALAAYVPLILVVAPNSPIRSVADIIALARQRQDGVTYGSFGIATPPHLVGERINQHAGLSMTHVPYRGSSTALPDLLDGRLTFGIFDAVSMTPQVTSGRLRALAITGPRRSEALPDLPTLTEAGVPFDTVGWHAAFAPAGTPAPIIARLNAAFVKALEEPRAKRMILGGGSMPIEPPLSPAEWDAHFARDVESWGAIARAAHITLD</sequence>
<keyword evidence="2" id="KW-0732">Signal</keyword>
<reference evidence="3 4" key="1">
    <citation type="submission" date="2019-01" db="EMBL/GenBank/DDBJ databases">
        <authorList>
            <person name="Chen W.-M."/>
        </authorList>
    </citation>
    <scope>NUCLEOTIDE SEQUENCE [LARGE SCALE GENOMIC DNA]</scope>
    <source>
        <strain evidence="3 4">CCP-6</strain>
    </source>
</reference>
<accession>A0A437MDB0</accession>
<dbReference type="Gene3D" id="3.40.190.150">
    <property type="entry name" value="Bordetella uptake gene, domain 1"/>
    <property type="match status" value="1"/>
</dbReference>
<dbReference type="CDD" id="cd13578">
    <property type="entry name" value="PBP2_Bug27"/>
    <property type="match status" value="1"/>
</dbReference>
<gene>
    <name evidence="3" type="ORF">EOD42_15245</name>
</gene>
<dbReference type="InterPro" id="IPR005064">
    <property type="entry name" value="BUG"/>
</dbReference>
<dbReference type="SUPFAM" id="SSF53850">
    <property type="entry name" value="Periplasmic binding protein-like II"/>
    <property type="match status" value="1"/>
</dbReference>
<dbReference type="EMBL" id="SACL01000005">
    <property type="protein sequence ID" value="RVT95563.1"/>
    <property type="molecule type" value="Genomic_DNA"/>
</dbReference>
<protein>
    <submittedName>
        <fullName evidence="3">Tripartite tricarboxylate transporter substrate binding protein</fullName>
    </submittedName>
</protein>
<keyword evidence="4" id="KW-1185">Reference proteome</keyword>
<dbReference type="PANTHER" id="PTHR42928:SF5">
    <property type="entry name" value="BLR1237 PROTEIN"/>
    <property type="match status" value="1"/>
</dbReference>
<dbReference type="RefSeq" id="WP_127788422.1">
    <property type="nucleotide sequence ID" value="NZ_SACL01000005.1"/>
</dbReference>
<feature type="signal peptide" evidence="2">
    <location>
        <begin position="1"/>
        <end position="21"/>
    </location>
</feature>
<dbReference type="AlphaFoldDB" id="A0A437MDB0"/>
<dbReference type="Pfam" id="PF03401">
    <property type="entry name" value="TctC"/>
    <property type="match status" value="1"/>
</dbReference>
<dbReference type="PIRSF" id="PIRSF017082">
    <property type="entry name" value="YflP"/>
    <property type="match status" value="1"/>
</dbReference>
<name>A0A437MDB0_9PROT</name>
<evidence type="ECO:0000256" key="2">
    <source>
        <dbReference type="SAM" id="SignalP"/>
    </source>
</evidence>
<proteinExistence type="inferred from homology"/>
<feature type="chain" id="PRO_5019504967" evidence="2">
    <location>
        <begin position="22"/>
        <end position="321"/>
    </location>
</feature>
<dbReference type="InterPro" id="IPR042100">
    <property type="entry name" value="Bug_dom1"/>
</dbReference>
<evidence type="ECO:0000313" key="4">
    <source>
        <dbReference type="Proteomes" id="UP000282957"/>
    </source>
</evidence>
<evidence type="ECO:0000313" key="3">
    <source>
        <dbReference type="EMBL" id="RVT95563.1"/>
    </source>
</evidence>
<comment type="caution">
    <text evidence="3">The sequence shown here is derived from an EMBL/GenBank/DDBJ whole genome shotgun (WGS) entry which is preliminary data.</text>
</comment>
<dbReference type="OrthoDB" id="7251546at2"/>
<organism evidence="3 4">
    <name type="scientific">Rhodovarius crocodyli</name>
    <dbReference type="NCBI Taxonomy" id="1979269"/>
    <lineage>
        <taxon>Bacteria</taxon>
        <taxon>Pseudomonadati</taxon>
        <taxon>Pseudomonadota</taxon>
        <taxon>Alphaproteobacteria</taxon>
        <taxon>Acetobacterales</taxon>
        <taxon>Roseomonadaceae</taxon>
        <taxon>Rhodovarius</taxon>
    </lineage>
</organism>
<dbReference type="PANTHER" id="PTHR42928">
    <property type="entry name" value="TRICARBOXYLATE-BINDING PROTEIN"/>
    <property type="match status" value="1"/>
</dbReference>
<dbReference type="Proteomes" id="UP000282957">
    <property type="component" value="Unassembled WGS sequence"/>
</dbReference>
<dbReference type="Gene3D" id="3.40.190.10">
    <property type="entry name" value="Periplasmic binding protein-like II"/>
    <property type="match status" value="1"/>
</dbReference>
<comment type="similarity">
    <text evidence="1">Belongs to the UPF0065 (bug) family.</text>
</comment>
<evidence type="ECO:0000256" key="1">
    <source>
        <dbReference type="ARBA" id="ARBA00006987"/>
    </source>
</evidence>